<dbReference type="InterPro" id="IPR009008">
    <property type="entry name" value="Val/Leu/Ile-tRNA-synth_edit"/>
</dbReference>
<keyword evidence="3 9" id="KW-0436">Ligase</keyword>
<dbReference type="Gene3D" id="3.40.50.620">
    <property type="entry name" value="HUPs"/>
    <property type="match status" value="3"/>
</dbReference>
<dbReference type="NCBIfam" id="TIGR00396">
    <property type="entry name" value="leuS_bact"/>
    <property type="match status" value="1"/>
</dbReference>
<protein>
    <recommendedName>
        <fullName evidence="9">Leucine--tRNA ligase</fullName>
        <ecNumber evidence="9">6.1.1.4</ecNumber>
    </recommendedName>
    <alternativeName>
        <fullName evidence="9">Leucyl-tRNA synthetase</fullName>
        <shortName evidence="9">LeuRS</shortName>
    </alternativeName>
</protein>
<evidence type="ECO:0000259" key="12">
    <source>
        <dbReference type="Pfam" id="PF09334"/>
    </source>
</evidence>
<comment type="catalytic activity">
    <reaction evidence="8 9">
        <text>tRNA(Leu) + L-leucine + ATP = L-leucyl-tRNA(Leu) + AMP + diphosphate</text>
        <dbReference type="Rhea" id="RHEA:11688"/>
        <dbReference type="Rhea" id="RHEA-COMP:9613"/>
        <dbReference type="Rhea" id="RHEA-COMP:9622"/>
        <dbReference type="ChEBI" id="CHEBI:30616"/>
        <dbReference type="ChEBI" id="CHEBI:33019"/>
        <dbReference type="ChEBI" id="CHEBI:57427"/>
        <dbReference type="ChEBI" id="CHEBI:78442"/>
        <dbReference type="ChEBI" id="CHEBI:78494"/>
        <dbReference type="ChEBI" id="CHEBI:456215"/>
        <dbReference type="EC" id="6.1.1.4"/>
    </reaction>
</comment>
<dbReference type="Proteomes" id="UP000248333">
    <property type="component" value="Unassembled WGS sequence"/>
</dbReference>
<dbReference type="FunFam" id="3.90.740.10:FF:000017">
    <property type="entry name" value="Leucine--tRNA ligase"/>
    <property type="match status" value="1"/>
</dbReference>
<sequence>MSEAAAPAGDIPPFRYTAALADEIEIRWQDTWAREGTFHAPNPTGPLADPTHPRAGAEKLYVLDMFPYPSGAGLHVGHPLGYIGTDCYARYQRMAGRNVLHAMGFDAFGLPAEQYAVQTGTHPRTTTVANIERYKAQLRRLGLAHDERRSVATIDTDFYRWTQWIFLQIFNSWYDRDAGRARPIAELIAEFEGGNRPTPDGRAWAELSVAERRQVVDDHRLAYVSQAPVNWCPGLGTVLANEEVTADGRSERGNFPVFKRNLKQWMMRITAYGDRLLDDLDSLDWPEPIKLMQRNWIGRSQGAHIDFPTSAAPVRVFTTRPDTVFGATYMVLAPEHELVDTLAPATWPEGTRDAWTGGHATPREAVEAYRKAAAAKTDVERQSDTKEKTGVFTGAYATNPVTGGQIPIFIADYVLAGYGTGAIMAVPAQDERDWAFAEVFELPIVRTVQPAEGFDGKAYTGDGPAINSAAPERGLDLNGLGVADAKAAIIAWLEANGHGTGAVTYRLRDWLFSRQRYWGEPFPIVYDETGAAIALPEEMLPVELPEVDDFSPKTFAADDANSNPETPLSRRRDWVEVELDLGDGPKRYTRETNVMPQWAGSCWYELRYLDPSNSERFVDAENERYWMGPRGDGDCGGTDLYVGGAEHAVLHLLYARFWHKVLFDLGHVSSFEPFRKLFNQGMIQAYAYTDSRGSYVQAEEVTERDGAYYLGDLAVNREYGKMGKSLKNVVTPDDMCAAYGADTFRVYEMSMGPLEVSRPWETRAVVGSYRFLQRVWRAVVDEQTGEPRITEDPADEATRRLLHTVIDGVRGDMDGIRFNTAIAKLIQLTNGLTGLSATPREVAEPLVLMVAPFAPHVAEELWRKLGHDTSLTYADFPTADPALLVADTVTYPVQVNGKVRGRIEVPADAAEETVRAAALDAVAAALAGKEPRKVIVVKGRMVSVVA</sequence>
<feature type="domain" description="Leucyl-tRNA synthetase editing" evidence="13">
    <location>
        <begin position="294"/>
        <end position="493"/>
    </location>
</feature>
<feature type="binding site" evidence="9">
    <location>
        <position position="724"/>
    </location>
    <ligand>
        <name>ATP</name>
        <dbReference type="ChEBI" id="CHEBI:30616"/>
    </ligand>
</feature>
<evidence type="ECO:0000256" key="6">
    <source>
        <dbReference type="ARBA" id="ARBA00022917"/>
    </source>
</evidence>
<evidence type="ECO:0000256" key="7">
    <source>
        <dbReference type="ARBA" id="ARBA00023146"/>
    </source>
</evidence>
<proteinExistence type="inferred from homology"/>
<dbReference type="Gene3D" id="3.90.740.10">
    <property type="entry name" value="Valyl/Leucyl/Isoleucyl-tRNA synthetase, editing domain"/>
    <property type="match status" value="1"/>
</dbReference>
<reference evidence="14 15" key="1">
    <citation type="submission" date="2018-03" db="EMBL/GenBank/DDBJ databases">
        <title>Bioinformatic expansion and discovery of thiopeptide antibiotics.</title>
        <authorList>
            <person name="Schwalen C.J."/>
            <person name="Hudson G.A."/>
            <person name="Mitchell D.A."/>
        </authorList>
    </citation>
    <scope>NUCLEOTIDE SEQUENCE [LARGE SCALE GENOMIC DNA]</scope>
    <source>
        <strain evidence="14 15">NRRL 8041</strain>
    </source>
</reference>
<dbReference type="SUPFAM" id="SSF47323">
    <property type="entry name" value="Anticodon-binding domain of a subclass of class I aminoacyl-tRNA synthetases"/>
    <property type="match status" value="1"/>
</dbReference>
<dbReference type="HAMAP" id="MF_00049_B">
    <property type="entry name" value="Leu_tRNA_synth_B"/>
    <property type="match status" value="1"/>
</dbReference>
<keyword evidence="4 9" id="KW-0547">Nucleotide-binding</keyword>
<keyword evidence="6 9" id="KW-0648">Protein biosynthesis</keyword>
<dbReference type="PRINTS" id="PR00985">
    <property type="entry name" value="TRNASYNTHLEU"/>
</dbReference>
<dbReference type="AlphaFoldDB" id="A0A318NPU1"/>
<dbReference type="SUPFAM" id="SSF52374">
    <property type="entry name" value="Nucleotidylyl transferase"/>
    <property type="match status" value="1"/>
</dbReference>
<keyword evidence="2 9" id="KW-0963">Cytoplasm</keyword>
<dbReference type="GO" id="GO:0004823">
    <property type="term" value="F:leucine-tRNA ligase activity"/>
    <property type="evidence" value="ECO:0007669"/>
    <property type="project" value="UniProtKB-UniRule"/>
</dbReference>
<evidence type="ECO:0000256" key="8">
    <source>
        <dbReference type="ARBA" id="ARBA00047469"/>
    </source>
</evidence>
<comment type="caution">
    <text evidence="14">The sequence shown here is derived from an EMBL/GenBank/DDBJ whole genome shotgun (WGS) entry which is preliminary data.</text>
</comment>
<dbReference type="PROSITE" id="PS00178">
    <property type="entry name" value="AA_TRNA_LIGASE_I"/>
    <property type="match status" value="1"/>
</dbReference>
<dbReference type="GO" id="GO:0005524">
    <property type="term" value="F:ATP binding"/>
    <property type="evidence" value="ECO:0007669"/>
    <property type="project" value="UniProtKB-UniRule"/>
</dbReference>
<organism evidence="14 15">
    <name type="scientific">Micromonospora arborensis</name>
    <dbReference type="NCBI Taxonomy" id="2116518"/>
    <lineage>
        <taxon>Bacteria</taxon>
        <taxon>Bacillati</taxon>
        <taxon>Actinomycetota</taxon>
        <taxon>Actinomycetes</taxon>
        <taxon>Micromonosporales</taxon>
        <taxon>Micromonosporaceae</taxon>
        <taxon>Micromonospora</taxon>
    </lineage>
</organism>
<dbReference type="Pfam" id="PF08264">
    <property type="entry name" value="Anticodon_1"/>
    <property type="match status" value="1"/>
</dbReference>
<dbReference type="Gene3D" id="1.10.730.10">
    <property type="entry name" value="Isoleucyl-tRNA Synthetase, Domain 1"/>
    <property type="match status" value="1"/>
</dbReference>
<dbReference type="InterPro" id="IPR015413">
    <property type="entry name" value="Methionyl/Leucyl_tRNA_Synth"/>
</dbReference>
<feature type="domain" description="Methionyl/Valyl/Leucyl/Isoleucyl-tRNA synthetase anticodon-binding" evidence="11">
    <location>
        <begin position="799"/>
        <end position="912"/>
    </location>
</feature>
<dbReference type="PANTHER" id="PTHR43740">
    <property type="entry name" value="LEUCYL-TRNA SYNTHETASE"/>
    <property type="match status" value="1"/>
</dbReference>
<dbReference type="Pfam" id="PF09334">
    <property type="entry name" value="tRNA-synt_1g"/>
    <property type="match status" value="1"/>
</dbReference>
<comment type="subcellular location">
    <subcellularLocation>
        <location evidence="9">Cytoplasm</location>
    </subcellularLocation>
</comment>
<evidence type="ECO:0000259" key="13">
    <source>
        <dbReference type="Pfam" id="PF13603"/>
    </source>
</evidence>
<dbReference type="OrthoDB" id="9810365at2"/>
<evidence type="ECO:0000256" key="10">
    <source>
        <dbReference type="RuleBase" id="RU363039"/>
    </source>
</evidence>
<dbReference type="GO" id="GO:0006429">
    <property type="term" value="P:leucyl-tRNA aminoacylation"/>
    <property type="evidence" value="ECO:0007669"/>
    <property type="project" value="UniProtKB-UniRule"/>
</dbReference>
<dbReference type="PANTHER" id="PTHR43740:SF2">
    <property type="entry name" value="LEUCINE--TRNA LIGASE, MITOCHONDRIAL"/>
    <property type="match status" value="1"/>
</dbReference>
<keyword evidence="7 9" id="KW-0030">Aminoacyl-tRNA synthetase</keyword>
<dbReference type="EMBL" id="PYBV01000016">
    <property type="protein sequence ID" value="PYC70487.1"/>
    <property type="molecule type" value="Genomic_DNA"/>
</dbReference>
<comment type="caution">
    <text evidence="9">Lacks conserved residue(s) required for the propagation of feature annotation.</text>
</comment>
<dbReference type="FunFam" id="1.10.730.10:FF:000011">
    <property type="entry name" value="Leucine--tRNA ligase chloroplastic/mitochondrial"/>
    <property type="match status" value="1"/>
</dbReference>
<dbReference type="InterPro" id="IPR009080">
    <property type="entry name" value="tRNAsynth_Ia_anticodon-bd"/>
</dbReference>
<evidence type="ECO:0000313" key="15">
    <source>
        <dbReference type="Proteomes" id="UP000248333"/>
    </source>
</evidence>
<name>A0A318NPU1_9ACTN</name>
<dbReference type="FunFam" id="3.40.50.620:FF:000060">
    <property type="entry name" value="Leucine--tRNA ligase"/>
    <property type="match status" value="1"/>
</dbReference>
<keyword evidence="5 9" id="KW-0067">ATP-binding</keyword>
<dbReference type="SUPFAM" id="SSF50677">
    <property type="entry name" value="ValRS/IleRS/LeuRS editing domain"/>
    <property type="match status" value="1"/>
</dbReference>
<evidence type="ECO:0000313" key="14">
    <source>
        <dbReference type="EMBL" id="PYC70487.1"/>
    </source>
</evidence>
<evidence type="ECO:0000256" key="1">
    <source>
        <dbReference type="ARBA" id="ARBA00005594"/>
    </source>
</evidence>
<dbReference type="Pfam" id="PF13603">
    <property type="entry name" value="tRNA-synt_1_2"/>
    <property type="match status" value="1"/>
</dbReference>
<evidence type="ECO:0000256" key="2">
    <source>
        <dbReference type="ARBA" id="ARBA00022490"/>
    </source>
</evidence>
<accession>A0A318NPU1</accession>
<evidence type="ECO:0000259" key="11">
    <source>
        <dbReference type="Pfam" id="PF08264"/>
    </source>
</evidence>
<dbReference type="InterPro" id="IPR001412">
    <property type="entry name" value="aa-tRNA-synth_I_CS"/>
</dbReference>
<dbReference type="GO" id="GO:0002161">
    <property type="term" value="F:aminoacyl-tRNA deacylase activity"/>
    <property type="evidence" value="ECO:0007669"/>
    <property type="project" value="InterPro"/>
</dbReference>
<dbReference type="InterPro" id="IPR025709">
    <property type="entry name" value="Leu_tRNA-synth_edit"/>
</dbReference>
<evidence type="ECO:0000256" key="5">
    <source>
        <dbReference type="ARBA" id="ARBA00022840"/>
    </source>
</evidence>
<evidence type="ECO:0000256" key="3">
    <source>
        <dbReference type="ARBA" id="ARBA00022598"/>
    </source>
</evidence>
<evidence type="ECO:0000256" key="4">
    <source>
        <dbReference type="ARBA" id="ARBA00022741"/>
    </source>
</evidence>
<feature type="domain" description="Methionyl/Leucyl tRNA synthetase" evidence="12">
    <location>
        <begin position="66"/>
        <end position="149"/>
    </location>
</feature>
<dbReference type="EC" id="6.1.1.4" evidence="9"/>
<dbReference type="FunFam" id="3.40.50.620:FF:000087">
    <property type="entry name" value="Leucine--tRNA ligase"/>
    <property type="match status" value="1"/>
</dbReference>
<dbReference type="RefSeq" id="WP_110564089.1">
    <property type="nucleotide sequence ID" value="NZ_PYBV01000016.1"/>
</dbReference>
<feature type="short sequence motif" description="'KMSKS' region" evidence="9">
    <location>
        <begin position="721"/>
        <end position="725"/>
    </location>
</feature>
<dbReference type="CDD" id="cd07958">
    <property type="entry name" value="Anticodon_Ia_Leu_BEm"/>
    <property type="match status" value="1"/>
</dbReference>
<gene>
    <name evidence="9" type="primary">leuS</name>
    <name evidence="14" type="ORF">C7C45_14030</name>
</gene>
<dbReference type="InterPro" id="IPR013155">
    <property type="entry name" value="M/V/L/I-tRNA-synth_anticd-bd"/>
</dbReference>
<evidence type="ECO:0000256" key="9">
    <source>
        <dbReference type="HAMAP-Rule" id="MF_00049"/>
    </source>
</evidence>
<dbReference type="InterPro" id="IPR014729">
    <property type="entry name" value="Rossmann-like_a/b/a_fold"/>
</dbReference>
<dbReference type="GO" id="GO:0005829">
    <property type="term" value="C:cytosol"/>
    <property type="evidence" value="ECO:0007669"/>
    <property type="project" value="TreeGrafter"/>
</dbReference>
<dbReference type="FunFam" id="3.40.50.620:FF:000056">
    <property type="entry name" value="Leucine--tRNA ligase"/>
    <property type="match status" value="1"/>
</dbReference>
<dbReference type="InterPro" id="IPR002302">
    <property type="entry name" value="Leu-tRNA-ligase"/>
</dbReference>
<comment type="similarity">
    <text evidence="1 9 10">Belongs to the class-I aminoacyl-tRNA synthetase family.</text>
</comment>
<keyword evidence="15" id="KW-1185">Reference proteome</keyword>